<dbReference type="OrthoDB" id="1110367at2"/>
<dbReference type="CDD" id="cd00146">
    <property type="entry name" value="PKD"/>
    <property type="match status" value="1"/>
</dbReference>
<comment type="caution">
    <text evidence="2">The sequence shown here is derived from an EMBL/GenBank/DDBJ whole genome shotgun (WGS) entry which is preliminary data.</text>
</comment>
<dbReference type="SMART" id="SM00089">
    <property type="entry name" value="PKD"/>
    <property type="match status" value="1"/>
</dbReference>
<accession>A0A1B9DQ20</accession>
<feature type="domain" description="PKD" evidence="1">
    <location>
        <begin position="54"/>
        <end position="97"/>
    </location>
</feature>
<reference evidence="4" key="1">
    <citation type="submission" date="2016-03" db="EMBL/GenBank/DDBJ databases">
        <title>Draft genome sequence of Paenibacillus glacialis DSM 22343.</title>
        <authorList>
            <person name="Shin S.-K."/>
            <person name="Yi H."/>
        </authorList>
    </citation>
    <scope>NUCLEOTIDE SEQUENCE [LARGE SCALE GENOMIC DNA]</scope>
    <source>
        <strain evidence="4">NBRC 105008</strain>
    </source>
</reference>
<dbReference type="STRING" id="551990.SAMN05192550_0258"/>
<evidence type="ECO:0000313" key="2">
    <source>
        <dbReference type="EMBL" id="OCB71775.1"/>
    </source>
</evidence>
<reference evidence="2" key="2">
    <citation type="submission" date="2016-03" db="EMBL/GenBank/DDBJ databases">
        <authorList>
            <person name="Ploux O."/>
        </authorList>
    </citation>
    <scope>NUCLEOTIDE SEQUENCE</scope>
    <source>
        <strain evidence="2">NBRC 105008</strain>
    </source>
</reference>
<dbReference type="Proteomes" id="UP000093226">
    <property type="component" value="Unassembled WGS sequence"/>
</dbReference>
<dbReference type="Proteomes" id="UP000182367">
    <property type="component" value="Unassembled WGS sequence"/>
</dbReference>
<keyword evidence="5" id="KW-1185">Reference proteome</keyword>
<dbReference type="Pfam" id="PF18911">
    <property type="entry name" value="PKD_4"/>
    <property type="match status" value="1"/>
</dbReference>
<gene>
    <name evidence="2" type="ORF">FBGL_10540</name>
    <name evidence="3" type="ORF">SAMN05192550_0258</name>
</gene>
<dbReference type="EMBL" id="FNEO01000001">
    <property type="protein sequence ID" value="SDI57954.1"/>
    <property type="molecule type" value="Genomic_DNA"/>
</dbReference>
<evidence type="ECO:0000313" key="3">
    <source>
        <dbReference type="EMBL" id="SDI57954.1"/>
    </source>
</evidence>
<evidence type="ECO:0000259" key="1">
    <source>
        <dbReference type="PROSITE" id="PS50093"/>
    </source>
</evidence>
<dbReference type="InterPro" id="IPR000601">
    <property type="entry name" value="PKD_dom"/>
</dbReference>
<dbReference type="InterPro" id="IPR055353">
    <property type="entry name" value="DUF7619"/>
</dbReference>
<dbReference type="InterPro" id="IPR057171">
    <property type="entry name" value="DUF7849"/>
</dbReference>
<sequence>MKNHLSFLFLLCSLFLFSQKKVKDTVTRRATINYIQKGNSVSYKPETPPLIPIAGAPKPSFSYLWEFGDGTYSKAAEPKHTYKNKGTYNTRLTVTNNYDNGKPPATRPKKVVINDITDKNFDEIASVADQNGFALQKNCDPIPDQEMEVILSYQNLENYVTSGKIYLFYNEKQFKDNNFELSSFRSYAGEREVKENTFAVANEIDQTHSYLASNDNYLPIKKYENTTTEEDLDASLAEAHKTFKNVSILEFDEANPQETRNVFYTFKTTPEMLKDTSATITMRGIYVPNRSYKNHKVKNLEMEIVTSHDPNKMGSNGSFMNYRLVRFKRVNFKTRFQNNGEGPARMIRLETDIPDMFDKKTFRIEDMYPKCPICPKGEVPTVSCLDTIIKQNQIFFTFKNIYLPGSEQKDVKEKDSTKGFVKYSLKFNKDFHKVNTRSRTAIIFDKNEPIITNYATTRFLPGISIGAKAGYNFYPNLEKSTSYFAGFTISPFKSYRFYWQAELINSKNDYNSNTTITNGFTTTANGVRQATRTTETTSYSNLNNEIPLLIRYNINNYIGIGTGVQANINASQKEEHYTKMETFESEKPDSPIIKTQESSISNNKTFTNFKSGLLFDLTLGFARIGPSLGARYVMNFKENFNYVQVYGIWKF</sequence>
<organism evidence="2 4">
    <name type="scientific">Flavobacterium glycines</name>
    <dbReference type="NCBI Taxonomy" id="551990"/>
    <lineage>
        <taxon>Bacteria</taxon>
        <taxon>Pseudomonadati</taxon>
        <taxon>Bacteroidota</taxon>
        <taxon>Flavobacteriia</taxon>
        <taxon>Flavobacteriales</taxon>
        <taxon>Flavobacteriaceae</taxon>
        <taxon>Flavobacterium</taxon>
    </lineage>
</organism>
<protein>
    <submittedName>
        <fullName evidence="2">PKD domain-containing protein</fullName>
    </submittedName>
</protein>
<reference evidence="3 5" key="3">
    <citation type="submission" date="2016-10" db="EMBL/GenBank/DDBJ databases">
        <authorList>
            <person name="Varghese N."/>
            <person name="Submissions S."/>
        </authorList>
    </citation>
    <scope>NUCLEOTIDE SEQUENCE [LARGE SCALE GENOMIC DNA]</scope>
    <source>
        <strain evidence="3 5">Gm-149</strain>
    </source>
</reference>
<dbReference type="Pfam" id="PF24595">
    <property type="entry name" value="DUF7619"/>
    <property type="match status" value="1"/>
</dbReference>
<dbReference type="SUPFAM" id="SSF49299">
    <property type="entry name" value="PKD domain"/>
    <property type="match status" value="1"/>
</dbReference>
<dbReference type="Pfam" id="PF25233">
    <property type="entry name" value="DUF7849"/>
    <property type="match status" value="1"/>
</dbReference>
<name>A0A1B9DQ20_9FLAO</name>
<dbReference type="RefSeq" id="WP_066328525.1">
    <property type="nucleotide sequence ID" value="NZ_BJVF01000001.1"/>
</dbReference>
<dbReference type="InterPro" id="IPR022409">
    <property type="entry name" value="PKD/Chitinase_dom"/>
</dbReference>
<dbReference type="AlphaFoldDB" id="A0A1B9DQ20"/>
<evidence type="ECO:0000313" key="4">
    <source>
        <dbReference type="Proteomes" id="UP000093226"/>
    </source>
</evidence>
<proteinExistence type="predicted"/>
<dbReference type="InterPro" id="IPR013783">
    <property type="entry name" value="Ig-like_fold"/>
</dbReference>
<dbReference type="PROSITE" id="PS50093">
    <property type="entry name" value="PKD"/>
    <property type="match status" value="1"/>
</dbReference>
<dbReference type="Gene3D" id="2.60.40.10">
    <property type="entry name" value="Immunoglobulins"/>
    <property type="match status" value="1"/>
</dbReference>
<dbReference type="EMBL" id="LVEO01000018">
    <property type="protein sequence ID" value="OCB71775.1"/>
    <property type="molecule type" value="Genomic_DNA"/>
</dbReference>
<evidence type="ECO:0000313" key="5">
    <source>
        <dbReference type="Proteomes" id="UP000182367"/>
    </source>
</evidence>
<dbReference type="InterPro" id="IPR035986">
    <property type="entry name" value="PKD_dom_sf"/>
</dbReference>